<evidence type="ECO:0000313" key="1">
    <source>
        <dbReference type="EMBL" id="MDR6713729.1"/>
    </source>
</evidence>
<protein>
    <submittedName>
        <fullName evidence="1">Diguanylate cyclase (GGDEF)-like protein/PAS domain S-box-containing protein</fullName>
    </submittedName>
</protein>
<name>A0ACC6K5H3_9PSED</name>
<sequence length="307" mass="34136">MPVDLQALYPKLIHLMLDTVFVVDKDNTIVFVSNACEALLGYRPDELTGTAITRYMHPDDLEATRASITRVMNGQPHFDFRNRYIRKDGGTVHILWAAFWSDEVGARIGVARNVTALTQVEDELRFLAHHDPLTKLHNRSMFNDRLALALSAAQREPRRLALLFLDINDFKGINDVHGHAAGDQVLCMIARRLERCVSEADTVARMGGDEFIVLLTDVQSEAQVMASVAQIAKVMDEPLPPEFGAINMPSCSIGVACYPADGKDADTLLSHADGDMYRRKRQRASGRQLPDNSVGTHWPDNSLVNAD</sequence>
<accession>A0ACC6K5H3</accession>
<proteinExistence type="predicted"/>
<reference evidence="1" key="1">
    <citation type="submission" date="2023-07" db="EMBL/GenBank/DDBJ databases">
        <title>Sorghum-associated microbial communities from plants grown in Nebraska, USA.</title>
        <authorList>
            <person name="Schachtman D."/>
        </authorList>
    </citation>
    <scope>NUCLEOTIDE SEQUENCE</scope>
    <source>
        <strain evidence="1">BE56</strain>
    </source>
</reference>
<evidence type="ECO:0000313" key="2">
    <source>
        <dbReference type="Proteomes" id="UP001259587"/>
    </source>
</evidence>
<gene>
    <name evidence="1" type="ORF">J2W83_003344</name>
</gene>
<dbReference type="EMBL" id="JAVDTH010000020">
    <property type="protein sequence ID" value="MDR6713729.1"/>
    <property type="molecule type" value="Genomic_DNA"/>
</dbReference>
<comment type="caution">
    <text evidence="1">The sequence shown here is derived from an EMBL/GenBank/DDBJ whole genome shotgun (WGS) entry which is preliminary data.</text>
</comment>
<organism evidence="1 2">
    <name type="scientific">Pseudomonas hunanensis</name>
    <dbReference type="NCBI Taxonomy" id="1247546"/>
    <lineage>
        <taxon>Bacteria</taxon>
        <taxon>Pseudomonadati</taxon>
        <taxon>Pseudomonadota</taxon>
        <taxon>Gammaproteobacteria</taxon>
        <taxon>Pseudomonadales</taxon>
        <taxon>Pseudomonadaceae</taxon>
        <taxon>Pseudomonas</taxon>
    </lineage>
</organism>
<keyword evidence="2" id="KW-1185">Reference proteome</keyword>
<dbReference type="Proteomes" id="UP001259587">
    <property type="component" value="Unassembled WGS sequence"/>
</dbReference>